<feature type="domain" description="Tudor" evidence="3">
    <location>
        <begin position="131"/>
        <end position="190"/>
    </location>
</feature>
<dbReference type="SUPFAM" id="SSF56112">
    <property type="entry name" value="Protein kinase-like (PK-like)"/>
    <property type="match status" value="1"/>
</dbReference>
<dbReference type="SUPFAM" id="SSF63748">
    <property type="entry name" value="Tudor/PWWP/MBT"/>
    <property type="match status" value="1"/>
</dbReference>
<evidence type="ECO:0000259" key="3">
    <source>
        <dbReference type="PROSITE" id="PS50304"/>
    </source>
</evidence>
<accession>A0A6P8I296</accession>
<dbReference type="AlphaFoldDB" id="A0A6P8I296"/>
<sequence>MDCKRVIRQPRGPPVEVEEGQKNWRNSSEMMMNEQSFCSVDENMNKTANEQVRKSSISSAYGAESPVGDKSFTGLNDDVFGPSEELVYVTHIESPSLFWGQLADDETQEKVKEVTEKLQVFCGNRPLLQGAPILRKIYGGIYTGDDLWYRCKILENLNDNKVKVHFVDFGNEEIISQREVVCLSHELYSHPPFARQYKLNEVNDPKDPNSELFIKGVEHLSHLVADKNFIAKRRNGACKAPTNACPVDLICLQDNTNINQEIISAGFSLEVLEEKPLQPKPIPNKPETISSYQSPITSNNQRAFIASSDYSTPLRKPKDTQDLKLQELEESIKNQSKTIDTLKQMCRQLEESKKLELNDKEKKFRDQLEESNNQLNNAVSNKVGQLVSKVHSLRKIRKESKDNRNSVLKCIQDSLQLLQEQIKMDLDRFEELNKVKEMENFHSDLQDKIRHCSEKDLLPGLVDERNKFRQDLNQAITTFTSSVENLQLDLVKVNLEVALTSLYLNVGDSSRMAVNTSSTPRLEVVEEYKAFQTKKDEDLKEMNMLVNEKCSMLIDVHSNIMRVLNLNEEVESIESCAAGIAELDNIMGVLEALTQEEIAKTKCSEAEENLRAKAVAALISELQSQLACVQELRKTLEYYTKLQQNIRRSLDEKPDIQQGLAGKKKIKKQTTVLKRKLLDETELKETEDVTEEELQKLKEELNCLYLELHRTFVEEDTIINNLANLSKEDFPELLLQYPELEISLCLKTNGLVKSGRALEQYPLEELESGVFTSFFCEKKCVIKEYFFRDAASKDLFQNQAVGFHGCVHKQLISLEAVFYNKNGRIGYLQVPYYEPLQEWLKTEPQPESKKMIMKDILEGLEELHSCNIVHGSISYDAVFVSCGDDERPRGILGHYDLTEELDSRVLQTTKKLKLPKEFSSSTPKFDLICLGQLMASLIIADWNPSVSLMDLNQLTQDVGLISVLEGLLSDKETSIVTAKDALTMTYFEESTVQNGHVSPVDEELD</sequence>
<reference evidence="5" key="1">
    <citation type="submission" date="2025-08" db="UniProtKB">
        <authorList>
            <consortium name="RefSeq"/>
        </authorList>
    </citation>
    <scope>IDENTIFICATION</scope>
    <source>
        <tissue evidence="5">Tentacle</tissue>
    </source>
</reference>
<evidence type="ECO:0000313" key="4">
    <source>
        <dbReference type="Proteomes" id="UP000515163"/>
    </source>
</evidence>
<name>A0A6P8I296_ACTTE</name>
<organism evidence="4 5">
    <name type="scientific">Actinia tenebrosa</name>
    <name type="common">Australian red waratah sea anemone</name>
    <dbReference type="NCBI Taxonomy" id="6105"/>
    <lineage>
        <taxon>Eukaryota</taxon>
        <taxon>Metazoa</taxon>
        <taxon>Cnidaria</taxon>
        <taxon>Anthozoa</taxon>
        <taxon>Hexacorallia</taxon>
        <taxon>Actiniaria</taxon>
        <taxon>Actiniidae</taxon>
        <taxon>Actinia</taxon>
    </lineage>
</organism>
<protein>
    <submittedName>
        <fullName evidence="5">Serine/threonine-protein kinase 31-like</fullName>
    </submittedName>
</protein>
<dbReference type="PROSITE" id="PS50304">
    <property type="entry name" value="TUDOR"/>
    <property type="match status" value="1"/>
</dbReference>
<dbReference type="PANTHER" id="PTHR22948">
    <property type="entry name" value="TUDOR DOMAIN CONTAINING PROTEIN"/>
    <property type="match status" value="1"/>
</dbReference>
<gene>
    <name evidence="5" type="primary">LOC116298377</name>
</gene>
<dbReference type="FunCoup" id="A0A6P8I296">
    <property type="interactions" value="36"/>
</dbReference>
<dbReference type="OrthoDB" id="6022388at2759"/>
<dbReference type="Pfam" id="PF00567">
    <property type="entry name" value="TUDOR"/>
    <property type="match status" value="1"/>
</dbReference>
<dbReference type="SMART" id="SM00333">
    <property type="entry name" value="TUDOR"/>
    <property type="match status" value="1"/>
</dbReference>
<keyword evidence="1" id="KW-0175">Coiled coil</keyword>
<feature type="coiled-coil region" evidence="1">
    <location>
        <begin position="318"/>
        <end position="385"/>
    </location>
</feature>
<keyword evidence="4" id="KW-1185">Reference proteome</keyword>
<dbReference type="GeneID" id="116298377"/>
<dbReference type="Gene3D" id="1.10.510.10">
    <property type="entry name" value="Transferase(Phosphotransferase) domain 1"/>
    <property type="match status" value="1"/>
</dbReference>
<dbReference type="RefSeq" id="XP_031562659.1">
    <property type="nucleotide sequence ID" value="XM_031706799.1"/>
</dbReference>
<dbReference type="InterPro" id="IPR050621">
    <property type="entry name" value="Tudor_domain_containing"/>
</dbReference>
<feature type="coiled-coil region" evidence="1">
    <location>
        <begin position="680"/>
        <end position="707"/>
    </location>
</feature>
<evidence type="ECO:0000256" key="1">
    <source>
        <dbReference type="SAM" id="Coils"/>
    </source>
</evidence>
<dbReference type="Gene3D" id="2.40.50.90">
    <property type="match status" value="1"/>
</dbReference>
<dbReference type="FunFam" id="2.30.30.140:FF:000018">
    <property type="entry name" value="Serine/threonine-protein kinase 31"/>
    <property type="match status" value="1"/>
</dbReference>
<dbReference type="KEGG" id="aten:116298377"/>
<proteinExistence type="predicted"/>
<dbReference type="InterPro" id="IPR011009">
    <property type="entry name" value="Kinase-like_dom_sf"/>
</dbReference>
<dbReference type="Proteomes" id="UP000515163">
    <property type="component" value="Unplaced"/>
</dbReference>
<evidence type="ECO:0000256" key="2">
    <source>
        <dbReference type="SAM" id="MobiDB-lite"/>
    </source>
</evidence>
<feature type="region of interest" description="Disordered" evidence="2">
    <location>
        <begin position="1"/>
        <end position="20"/>
    </location>
</feature>
<dbReference type="InterPro" id="IPR035437">
    <property type="entry name" value="SNase_OB-fold_sf"/>
</dbReference>
<evidence type="ECO:0000313" key="5">
    <source>
        <dbReference type="RefSeq" id="XP_031562659.1"/>
    </source>
</evidence>
<dbReference type="InParanoid" id="A0A6P8I296"/>
<dbReference type="PANTHER" id="PTHR22948:SF29">
    <property type="entry name" value="FI02030P-RELATED"/>
    <property type="match status" value="1"/>
</dbReference>
<dbReference type="InterPro" id="IPR002999">
    <property type="entry name" value="Tudor"/>
</dbReference>
<dbReference type="Gene3D" id="2.30.30.140">
    <property type="match status" value="1"/>
</dbReference>